<dbReference type="OrthoDB" id="439808at2759"/>
<dbReference type="InterPro" id="IPR035979">
    <property type="entry name" value="RBD_domain_sf"/>
</dbReference>
<dbReference type="InterPro" id="IPR050502">
    <property type="entry name" value="Euk_RNA-bind_prot"/>
</dbReference>
<reference evidence="5 6" key="1">
    <citation type="journal article" date="2019" name="Plant Biotechnol. J.">
        <title>The red bayberry genome and genetic basis of sex determination.</title>
        <authorList>
            <person name="Jia H.M."/>
            <person name="Jia H.J."/>
            <person name="Cai Q.L."/>
            <person name="Wang Y."/>
            <person name="Zhao H.B."/>
            <person name="Yang W.F."/>
            <person name="Wang G.Y."/>
            <person name="Li Y.H."/>
            <person name="Zhan D.L."/>
            <person name="Shen Y.T."/>
            <person name="Niu Q.F."/>
            <person name="Chang L."/>
            <person name="Qiu J."/>
            <person name="Zhao L."/>
            <person name="Xie H.B."/>
            <person name="Fu W.Y."/>
            <person name="Jin J."/>
            <person name="Li X.W."/>
            <person name="Jiao Y."/>
            <person name="Zhou C.C."/>
            <person name="Tu T."/>
            <person name="Chai C.Y."/>
            <person name="Gao J.L."/>
            <person name="Fan L.J."/>
            <person name="van de Weg E."/>
            <person name="Wang J.Y."/>
            <person name="Gao Z.S."/>
        </authorList>
    </citation>
    <scope>NUCLEOTIDE SEQUENCE [LARGE SCALE GENOMIC DNA]</scope>
    <source>
        <tissue evidence="5">Leaves</tissue>
    </source>
</reference>
<dbReference type="InterPro" id="IPR000504">
    <property type="entry name" value="RRM_dom"/>
</dbReference>
<evidence type="ECO:0000313" key="6">
    <source>
        <dbReference type="Proteomes" id="UP000516437"/>
    </source>
</evidence>
<accession>A0A6A1VSW1</accession>
<feature type="domain" description="RRM" evidence="4">
    <location>
        <begin position="183"/>
        <end position="261"/>
    </location>
</feature>
<sequence length="282" mass="31222">MATIKAALPVFSVYSSSSSKIFPKQFASIKLNISGSVPNIFPNIALSPLPLFVNQPARNTTCELCSALQEVVVEENPEQTLEPNPKRKLYVVNLPWSLSVADIKELFGQCGTVKDVEIIKQKDGRHRGFAFVTMAAAEEAQAVIDKFDSHEISGRIIRIDFAKKFKKPSPPRPQGPPSGETRHRLYVSNLAWKVRSTHLRDFVSENFKPVSARVVFDAPLGRSAGYGFVSFATKEEAEAAISALDGKELMGRPLRLKFSEKNVDEAGSEKEEDLSEGQREEL</sequence>
<dbReference type="EMBL" id="RXIC02000022">
    <property type="protein sequence ID" value="KAB1215991.1"/>
    <property type="molecule type" value="Genomic_DNA"/>
</dbReference>
<comment type="caution">
    <text evidence="5">The sequence shown here is derived from an EMBL/GenBank/DDBJ whole genome shotgun (WGS) entry which is preliminary data.</text>
</comment>
<evidence type="ECO:0000313" key="5">
    <source>
        <dbReference type="EMBL" id="KAB1215991.1"/>
    </source>
</evidence>
<dbReference type="Gene3D" id="3.30.70.330">
    <property type="match status" value="2"/>
</dbReference>
<feature type="region of interest" description="Disordered" evidence="3">
    <location>
        <begin position="260"/>
        <end position="282"/>
    </location>
</feature>
<dbReference type="SUPFAM" id="SSF54928">
    <property type="entry name" value="RNA-binding domain, RBD"/>
    <property type="match status" value="2"/>
</dbReference>
<dbReference type="PANTHER" id="PTHR48025">
    <property type="entry name" value="OS02G0815200 PROTEIN"/>
    <property type="match status" value="1"/>
</dbReference>
<keyword evidence="5" id="KW-0687">Ribonucleoprotein</keyword>
<dbReference type="PROSITE" id="PS50102">
    <property type="entry name" value="RRM"/>
    <property type="match status" value="2"/>
</dbReference>
<keyword evidence="1 2" id="KW-0694">RNA-binding</keyword>
<dbReference type="Pfam" id="PF00076">
    <property type="entry name" value="RRM_1"/>
    <property type="match status" value="2"/>
</dbReference>
<dbReference type="PANTHER" id="PTHR48025:SF6">
    <property type="entry name" value="RRM DOMAIN-CONTAINING PROTEIN"/>
    <property type="match status" value="1"/>
</dbReference>
<evidence type="ECO:0000256" key="2">
    <source>
        <dbReference type="PROSITE-ProRule" id="PRU00176"/>
    </source>
</evidence>
<dbReference type="Proteomes" id="UP000516437">
    <property type="component" value="Chromosome 4"/>
</dbReference>
<feature type="compositionally biased region" description="Basic and acidic residues" evidence="3">
    <location>
        <begin position="260"/>
        <end position="269"/>
    </location>
</feature>
<evidence type="ECO:0000259" key="4">
    <source>
        <dbReference type="PROSITE" id="PS50102"/>
    </source>
</evidence>
<feature type="domain" description="RRM" evidence="4">
    <location>
        <begin position="87"/>
        <end position="164"/>
    </location>
</feature>
<gene>
    <name evidence="5" type="ORF">CJ030_MR4G023623</name>
</gene>
<organism evidence="5 6">
    <name type="scientific">Morella rubra</name>
    <name type="common">Chinese bayberry</name>
    <dbReference type="NCBI Taxonomy" id="262757"/>
    <lineage>
        <taxon>Eukaryota</taxon>
        <taxon>Viridiplantae</taxon>
        <taxon>Streptophyta</taxon>
        <taxon>Embryophyta</taxon>
        <taxon>Tracheophyta</taxon>
        <taxon>Spermatophyta</taxon>
        <taxon>Magnoliopsida</taxon>
        <taxon>eudicotyledons</taxon>
        <taxon>Gunneridae</taxon>
        <taxon>Pentapetalae</taxon>
        <taxon>rosids</taxon>
        <taxon>fabids</taxon>
        <taxon>Fagales</taxon>
        <taxon>Myricaceae</taxon>
        <taxon>Morella</taxon>
    </lineage>
</organism>
<dbReference type="SMART" id="SM00360">
    <property type="entry name" value="RRM"/>
    <property type="match status" value="2"/>
</dbReference>
<dbReference type="AlphaFoldDB" id="A0A6A1VSW1"/>
<evidence type="ECO:0000256" key="1">
    <source>
        <dbReference type="ARBA" id="ARBA00022884"/>
    </source>
</evidence>
<dbReference type="GO" id="GO:1901259">
    <property type="term" value="P:chloroplast rRNA processing"/>
    <property type="evidence" value="ECO:0007669"/>
    <property type="project" value="TreeGrafter"/>
</dbReference>
<proteinExistence type="predicted"/>
<protein>
    <submittedName>
        <fullName evidence="5">31 kDa ribonucleoprotein, chloroplastic</fullName>
    </submittedName>
</protein>
<dbReference type="GO" id="GO:0003729">
    <property type="term" value="F:mRNA binding"/>
    <property type="evidence" value="ECO:0007669"/>
    <property type="project" value="TreeGrafter"/>
</dbReference>
<dbReference type="GO" id="GO:1990904">
    <property type="term" value="C:ribonucleoprotein complex"/>
    <property type="evidence" value="ECO:0007669"/>
    <property type="project" value="UniProtKB-KW"/>
</dbReference>
<dbReference type="GO" id="GO:0009535">
    <property type="term" value="C:chloroplast thylakoid membrane"/>
    <property type="evidence" value="ECO:0007669"/>
    <property type="project" value="TreeGrafter"/>
</dbReference>
<evidence type="ECO:0000256" key="3">
    <source>
        <dbReference type="SAM" id="MobiDB-lite"/>
    </source>
</evidence>
<dbReference type="InterPro" id="IPR012677">
    <property type="entry name" value="Nucleotide-bd_a/b_plait_sf"/>
</dbReference>
<name>A0A6A1VSW1_9ROSI</name>
<keyword evidence="6" id="KW-1185">Reference proteome</keyword>